<dbReference type="STRING" id="3775.A0A1Q3CV23"/>
<dbReference type="Pfam" id="PF00403">
    <property type="entry name" value="HMA"/>
    <property type="match status" value="1"/>
</dbReference>
<accession>A0A1Q3CV23</accession>
<feature type="non-terminal residue" evidence="7">
    <location>
        <position position="1"/>
    </location>
</feature>
<proteinExistence type="inferred from homology"/>
<name>A0A1Q3CV23_CEPFO</name>
<keyword evidence="4" id="KW-0636">Prenylation</keyword>
<dbReference type="PROSITE" id="PS50846">
    <property type="entry name" value="HMA_2"/>
    <property type="match status" value="1"/>
</dbReference>
<dbReference type="OrthoDB" id="689350at2759"/>
<evidence type="ECO:0000313" key="7">
    <source>
        <dbReference type="EMBL" id="GAV84015.1"/>
    </source>
</evidence>
<dbReference type="Gene3D" id="3.30.70.100">
    <property type="match status" value="1"/>
</dbReference>
<feature type="domain" description="HMA" evidence="6">
    <location>
        <begin position="1"/>
        <end position="64"/>
    </location>
</feature>
<feature type="non-terminal residue" evidence="7">
    <location>
        <position position="67"/>
    </location>
</feature>
<protein>
    <submittedName>
        <fullName evidence="7">HMA domain-containing protein</fullName>
    </submittedName>
</protein>
<evidence type="ECO:0000256" key="3">
    <source>
        <dbReference type="ARBA" id="ARBA00023288"/>
    </source>
</evidence>
<keyword evidence="3" id="KW-0449">Lipoprotein</keyword>
<organism evidence="7 8">
    <name type="scientific">Cephalotus follicularis</name>
    <name type="common">Albany pitcher plant</name>
    <dbReference type="NCBI Taxonomy" id="3775"/>
    <lineage>
        <taxon>Eukaryota</taxon>
        <taxon>Viridiplantae</taxon>
        <taxon>Streptophyta</taxon>
        <taxon>Embryophyta</taxon>
        <taxon>Tracheophyta</taxon>
        <taxon>Spermatophyta</taxon>
        <taxon>Magnoliopsida</taxon>
        <taxon>eudicotyledons</taxon>
        <taxon>Gunneridae</taxon>
        <taxon>Pentapetalae</taxon>
        <taxon>rosids</taxon>
        <taxon>fabids</taxon>
        <taxon>Oxalidales</taxon>
        <taxon>Cephalotaceae</taxon>
        <taxon>Cephalotus</taxon>
    </lineage>
</organism>
<dbReference type="InterPro" id="IPR036163">
    <property type="entry name" value="HMA_dom_sf"/>
</dbReference>
<dbReference type="Proteomes" id="UP000187406">
    <property type="component" value="Unassembled WGS sequence"/>
</dbReference>
<keyword evidence="2" id="KW-0479">Metal-binding</keyword>
<dbReference type="AlphaFoldDB" id="A0A1Q3CV23"/>
<reference evidence="8" key="1">
    <citation type="submission" date="2016-04" db="EMBL/GenBank/DDBJ databases">
        <title>Cephalotus genome sequencing.</title>
        <authorList>
            <person name="Fukushima K."/>
            <person name="Hasebe M."/>
            <person name="Fang X."/>
        </authorList>
    </citation>
    <scope>NUCLEOTIDE SEQUENCE [LARGE SCALE GENOMIC DNA]</scope>
    <source>
        <strain evidence="8">cv. St1</strain>
    </source>
</reference>
<sequence>QKFELKVSVNCCGGCKKKVKKILQGVEGVLKTKIDPLQPKVTILGQVDPQILIKKLLKAGKQAEVWS</sequence>
<evidence type="ECO:0000313" key="8">
    <source>
        <dbReference type="Proteomes" id="UP000187406"/>
    </source>
</evidence>
<dbReference type="GO" id="GO:0046872">
    <property type="term" value="F:metal ion binding"/>
    <property type="evidence" value="ECO:0007669"/>
    <property type="project" value="UniProtKB-KW"/>
</dbReference>
<keyword evidence="1" id="KW-0488">Methylation</keyword>
<dbReference type="SUPFAM" id="SSF55008">
    <property type="entry name" value="HMA, heavy metal-associated domain"/>
    <property type="match status" value="1"/>
</dbReference>
<evidence type="ECO:0000256" key="5">
    <source>
        <dbReference type="ARBA" id="ARBA00024045"/>
    </source>
</evidence>
<comment type="similarity">
    <text evidence="5">Belongs to the HIPP family.</text>
</comment>
<evidence type="ECO:0000256" key="2">
    <source>
        <dbReference type="ARBA" id="ARBA00022723"/>
    </source>
</evidence>
<comment type="caution">
    <text evidence="7">The sequence shown here is derived from an EMBL/GenBank/DDBJ whole genome shotgun (WGS) entry which is preliminary data.</text>
</comment>
<evidence type="ECO:0000256" key="1">
    <source>
        <dbReference type="ARBA" id="ARBA00022481"/>
    </source>
</evidence>
<dbReference type="EMBL" id="BDDD01003080">
    <property type="protein sequence ID" value="GAV84015.1"/>
    <property type="molecule type" value="Genomic_DNA"/>
</dbReference>
<dbReference type="PANTHER" id="PTHR45868">
    <property type="entry name" value="HEAVY METAL-ASSOCIATED ISOPRENYLATED PLANT PROTEIN 33-RELATED"/>
    <property type="match status" value="1"/>
</dbReference>
<gene>
    <name evidence="7" type="ORF">CFOL_v3_27460</name>
</gene>
<evidence type="ECO:0000256" key="4">
    <source>
        <dbReference type="ARBA" id="ARBA00023289"/>
    </source>
</evidence>
<keyword evidence="8" id="KW-1185">Reference proteome</keyword>
<dbReference type="PANTHER" id="PTHR45868:SF14">
    <property type="entry name" value="OS08G0205500 PROTEIN"/>
    <property type="match status" value="1"/>
</dbReference>
<dbReference type="InterPro" id="IPR006121">
    <property type="entry name" value="HMA_dom"/>
</dbReference>
<evidence type="ECO:0000259" key="6">
    <source>
        <dbReference type="PROSITE" id="PS50846"/>
    </source>
</evidence>
<dbReference type="InParanoid" id="A0A1Q3CV23"/>